<reference evidence="3" key="1">
    <citation type="journal article" date="2020" name="Nature">
        <title>Giant virus diversity and host interactions through global metagenomics.</title>
        <authorList>
            <person name="Schulz F."/>
            <person name="Roux S."/>
            <person name="Paez-Espino D."/>
            <person name="Jungbluth S."/>
            <person name="Walsh D.A."/>
            <person name="Denef V.J."/>
            <person name="McMahon K.D."/>
            <person name="Konstantinidis K.T."/>
            <person name="Eloe-Fadrosh E.A."/>
            <person name="Kyrpides N.C."/>
            <person name="Woyke T."/>
        </authorList>
    </citation>
    <scope>NUCLEOTIDE SEQUENCE</scope>
    <source>
        <strain evidence="3">GVMAG-S-3300013006-138</strain>
    </source>
</reference>
<dbReference type="AlphaFoldDB" id="A0A6C0KNP7"/>
<evidence type="ECO:0000313" key="3">
    <source>
        <dbReference type="EMBL" id="QHU18357.1"/>
    </source>
</evidence>
<proteinExistence type="predicted"/>
<accession>A0A6C0KNP7</accession>
<feature type="compositionally biased region" description="Basic residues" evidence="1">
    <location>
        <begin position="16"/>
        <end position="27"/>
    </location>
</feature>
<name>A0A6C0KNP7_9ZZZZ</name>
<protein>
    <recommendedName>
        <fullName evidence="2">DUF5824 domain-containing protein</fullName>
    </recommendedName>
</protein>
<sequence length="148" mass="17175">MYTPKKYFSGLSKKNKETRKREIKRFGSKSTKDPSAYIGFKTDIGRKTKTSNYTRKFQRLFPNAKSLKQKSEATGVPLEALQESYNRGMAAWRTGHRPGATQQQWGYARVHSLLTCGKTYHTTDSNIVRNTKKKSQTARKWWKTQCKE</sequence>
<evidence type="ECO:0000256" key="1">
    <source>
        <dbReference type="SAM" id="MobiDB-lite"/>
    </source>
</evidence>
<feature type="region of interest" description="Disordered" evidence="1">
    <location>
        <begin position="1"/>
        <end position="32"/>
    </location>
</feature>
<evidence type="ECO:0000259" key="2">
    <source>
        <dbReference type="Pfam" id="PF19141"/>
    </source>
</evidence>
<organism evidence="3">
    <name type="scientific">viral metagenome</name>
    <dbReference type="NCBI Taxonomy" id="1070528"/>
    <lineage>
        <taxon>unclassified sequences</taxon>
        <taxon>metagenomes</taxon>
        <taxon>organismal metagenomes</taxon>
    </lineage>
</organism>
<dbReference type="Pfam" id="PF19141">
    <property type="entry name" value="DUF5824"/>
    <property type="match status" value="1"/>
</dbReference>
<dbReference type="EMBL" id="MN740928">
    <property type="protein sequence ID" value="QHU18357.1"/>
    <property type="molecule type" value="Genomic_DNA"/>
</dbReference>
<feature type="domain" description="DUF5824" evidence="2">
    <location>
        <begin position="4"/>
        <end position="125"/>
    </location>
</feature>
<dbReference type="InterPro" id="IPR043862">
    <property type="entry name" value="DUF5824"/>
</dbReference>